<protein>
    <submittedName>
        <fullName evidence="1">Uncharacterized protein</fullName>
    </submittedName>
</protein>
<evidence type="ECO:0000313" key="1">
    <source>
        <dbReference type="EMBL" id="KAK6916530.1"/>
    </source>
</evidence>
<name>A0AAN8YY47_9MAGN</name>
<dbReference type="EMBL" id="JBAMMX010000024">
    <property type="protein sequence ID" value="KAK6916530.1"/>
    <property type="molecule type" value="Genomic_DNA"/>
</dbReference>
<keyword evidence="2" id="KW-1185">Reference proteome</keyword>
<dbReference type="InterPro" id="IPR023494">
    <property type="entry name" value="Cyt_c_bgen_Ccs1/CcsB/ResB"/>
</dbReference>
<dbReference type="Proteomes" id="UP001370490">
    <property type="component" value="Unassembled WGS sequence"/>
</dbReference>
<dbReference type="PANTHER" id="PTHR31566">
    <property type="entry name" value="CYTOCHROME C BIOGENESIS PROTEIN CCS1, CHLOROPLASTIC"/>
    <property type="match status" value="1"/>
</dbReference>
<reference evidence="1 2" key="1">
    <citation type="submission" date="2023-12" db="EMBL/GenBank/DDBJ databases">
        <title>A high-quality genome assembly for Dillenia turbinata (Dilleniales).</title>
        <authorList>
            <person name="Chanderbali A."/>
        </authorList>
    </citation>
    <scope>NUCLEOTIDE SEQUENCE [LARGE SCALE GENOMIC DNA]</scope>
    <source>
        <strain evidence="1">LSX21</strain>
        <tissue evidence="1">Leaf</tissue>
    </source>
</reference>
<proteinExistence type="predicted"/>
<dbReference type="AlphaFoldDB" id="A0AAN8YY47"/>
<comment type="caution">
    <text evidence="1">The sequence shown here is derived from an EMBL/GenBank/DDBJ whole genome shotgun (WGS) entry which is preliminary data.</text>
</comment>
<dbReference type="PANTHER" id="PTHR31566:SF0">
    <property type="entry name" value="CYTOCHROME C BIOGENESIS PROTEIN CCS1, CHLOROPLASTIC"/>
    <property type="match status" value="1"/>
</dbReference>
<sequence length="89" mass="10063">METRSYRGPFYLLEMQILLMSREYVRRPNSKQPIEIDGMKIVLLDVIGSSSLDLKTDPGVPVAYPGFGAPMLTPCISYPSHSQTRQILF</sequence>
<gene>
    <name evidence="1" type="ORF">RJ641_019391</name>
</gene>
<organism evidence="1 2">
    <name type="scientific">Dillenia turbinata</name>
    <dbReference type="NCBI Taxonomy" id="194707"/>
    <lineage>
        <taxon>Eukaryota</taxon>
        <taxon>Viridiplantae</taxon>
        <taxon>Streptophyta</taxon>
        <taxon>Embryophyta</taxon>
        <taxon>Tracheophyta</taxon>
        <taxon>Spermatophyta</taxon>
        <taxon>Magnoliopsida</taxon>
        <taxon>eudicotyledons</taxon>
        <taxon>Gunneridae</taxon>
        <taxon>Pentapetalae</taxon>
        <taxon>Dilleniales</taxon>
        <taxon>Dilleniaceae</taxon>
        <taxon>Dillenia</taxon>
    </lineage>
</organism>
<evidence type="ECO:0000313" key="2">
    <source>
        <dbReference type="Proteomes" id="UP001370490"/>
    </source>
</evidence>
<accession>A0AAN8YY47</accession>